<comment type="caution">
    <text evidence="2">The sequence shown here is derived from an EMBL/GenBank/DDBJ whole genome shotgun (WGS) entry which is preliminary data.</text>
</comment>
<proteinExistence type="predicted"/>
<reference evidence="2 3" key="1">
    <citation type="submission" date="2024-06" db="EMBL/GenBank/DDBJ databases">
        <authorList>
            <person name="Pan Q."/>
            <person name="Wen M."/>
            <person name="Jouanno E."/>
            <person name="Zahm M."/>
            <person name="Klopp C."/>
            <person name="Cabau C."/>
            <person name="Louis A."/>
            <person name="Berthelot C."/>
            <person name="Parey E."/>
            <person name="Roest Crollius H."/>
            <person name="Montfort J."/>
            <person name="Robinson-Rechavi M."/>
            <person name="Bouchez O."/>
            <person name="Lampietro C."/>
            <person name="Lopez Roques C."/>
            <person name="Donnadieu C."/>
            <person name="Postlethwait J."/>
            <person name="Bobe J."/>
            <person name="Verreycken H."/>
            <person name="Guiguen Y."/>
        </authorList>
    </citation>
    <scope>NUCLEOTIDE SEQUENCE [LARGE SCALE GENOMIC DNA]</scope>
    <source>
        <strain evidence="2">Up_M1</strain>
        <tissue evidence="2">Testis</tissue>
    </source>
</reference>
<sequence>MSEPRRFTGGSATTAETKSVHSDPNHSDRHTVLNMKTKSPGENTTVHPDSNSDTYTGLNMKTRSPEYDTLDLGAKQCHLEPGNIYCNIGKRLD</sequence>
<evidence type="ECO:0000313" key="2">
    <source>
        <dbReference type="EMBL" id="KAL1005626.1"/>
    </source>
</evidence>
<dbReference type="Proteomes" id="UP001557470">
    <property type="component" value="Unassembled WGS sequence"/>
</dbReference>
<gene>
    <name evidence="2" type="ORF">UPYG_G00061520</name>
</gene>
<feature type="compositionally biased region" description="Polar residues" evidence="1">
    <location>
        <begin position="34"/>
        <end position="62"/>
    </location>
</feature>
<dbReference type="EMBL" id="JAGEUA010000002">
    <property type="protein sequence ID" value="KAL1005626.1"/>
    <property type="molecule type" value="Genomic_DNA"/>
</dbReference>
<name>A0ABD0X9G5_UMBPY</name>
<accession>A0ABD0X9G5</accession>
<keyword evidence="3" id="KW-1185">Reference proteome</keyword>
<feature type="region of interest" description="Disordered" evidence="1">
    <location>
        <begin position="1"/>
        <end position="62"/>
    </location>
</feature>
<feature type="compositionally biased region" description="Basic and acidic residues" evidence="1">
    <location>
        <begin position="18"/>
        <end position="31"/>
    </location>
</feature>
<dbReference type="AlphaFoldDB" id="A0ABD0X9G5"/>
<evidence type="ECO:0000256" key="1">
    <source>
        <dbReference type="SAM" id="MobiDB-lite"/>
    </source>
</evidence>
<evidence type="ECO:0000313" key="3">
    <source>
        <dbReference type="Proteomes" id="UP001557470"/>
    </source>
</evidence>
<protein>
    <submittedName>
        <fullName evidence="2">Uncharacterized protein</fullName>
    </submittedName>
</protein>
<organism evidence="2 3">
    <name type="scientific">Umbra pygmaea</name>
    <name type="common">Eastern mudminnow</name>
    <dbReference type="NCBI Taxonomy" id="75934"/>
    <lineage>
        <taxon>Eukaryota</taxon>
        <taxon>Metazoa</taxon>
        <taxon>Chordata</taxon>
        <taxon>Craniata</taxon>
        <taxon>Vertebrata</taxon>
        <taxon>Euteleostomi</taxon>
        <taxon>Actinopterygii</taxon>
        <taxon>Neopterygii</taxon>
        <taxon>Teleostei</taxon>
        <taxon>Protacanthopterygii</taxon>
        <taxon>Esociformes</taxon>
        <taxon>Umbridae</taxon>
        <taxon>Umbra</taxon>
    </lineage>
</organism>